<organism evidence="3 4">
    <name type="scientific">Romboutsia faecis</name>
    <dbReference type="NCBI Taxonomy" id="2764597"/>
    <lineage>
        <taxon>Bacteria</taxon>
        <taxon>Bacillati</taxon>
        <taxon>Bacillota</taxon>
        <taxon>Clostridia</taxon>
        <taxon>Peptostreptococcales</taxon>
        <taxon>Peptostreptococcaceae</taxon>
        <taxon>Romboutsia</taxon>
    </lineage>
</organism>
<feature type="signal peptide" evidence="2">
    <location>
        <begin position="1"/>
        <end position="31"/>
    </location>
</feature>
<dbReference type="RefSeq" id="WP_153972107.1">
    <property type="nucleotide sequence ID" value="NZ_JACRWE010000002.1"/>
</dbReference>
<feature type="region of interest" description="Disordered" evidence="1">
    <location>
        <begin position="392"/>
        <end position="474"/>
    </location>
</feature>
<evidence type="ECO:0000256" key="1">
    <source>
        <dbReference type="SAM" id="MobiDB-lite"/>
    </source>
</evidence>
<keyword evidence="4" id="KW-1185">Reference proteome</keyword>
<dbReference type="Proteomes" id="UP000609849">
    <property type="component" value="Unassembled WGS sequence"/>
</dbReference>
<evidence type="ECO:0000313" key="4">
    <source>
        <dbReference type="Proteomes" id="UP000609849"/>
    </source>
</evidence>
<feature type="compositionally biased region" description="Acidic residues" evidence="1">
    <location>
        <begin position="434"/>
        <end position="450"/>
    </location>
</feature>
<dbReference type="SUPFAM" id="SSF158911">
    <property type="entry name" value="NEAT domain-like"/>
    <property type="match status" value="3"/>
</dbReference>
<sequence>MALRNKKIKIMLSTLAIAGIIISSNSNVTYAYNGLSTKSASIQRNIENKSYKVDNKTTAMKEDGSVSTSEHGQQTVRNCIANETLIEEVDGKIYATYEFTESLYSMLDDIRISIDGVQTSYDKNDDRKYRVELNSIDSEVLIIVKAGPHDTYMKIELELPEKEEVKSYTMSNKTTAMKEDGSISTSEHGQQTVRNCISNETLIEEIGGKIYATYEFTESLYSMLSDIRISVDGVQTSYDKNDDRKYRVELNSIDSEVLIIVKAGPHDTYMKIDLEHIEKEEVKSYTILNKTTALKADGSVSTSEHGQQTVRNSLSESTLIEEIDGKIYATYEFTESLYSMLSDIRISVDGVETSYEKKDDRLYKVELNSIDSEVIITVKAGPHDTYIKVTLGDDDTEADEGNEDLEIVPPTSEDDSANDSELEDGLETDKDEYGDTETDKEENLEEDTDVDKEVSKDNDYSEEKLPQTGSVLGSTELLGTGGLLMSLAAVIKKRNN</sequence>
<dbReference type="Gene3D" id="2.60.40.1850">
    <property type="match status" value="3"/>
</dbReference>
<proteinExistence type="predicted"/>
<gene>
    <name evidence="3" type="ORF">H8923_05725</name>
</gene>
<feature type="chain" id="PRO_5046541233" description="Gram-positive cocci surface proteins LPxTG domain-containing protein" evidence="2">
    <location>
        <begin position="32"/>
        <end position="496"/>
    </location>
</feature>
<protein>
    <recommendedName>
        <fullName evidence="5">Gram-positive cocci surface proteins LPxTG domain-containing protein</fullName>
    </recommendedName>
</protein>
<dbReference type="InterPro" id="IPR037250">
    <property type="entry name" value="NEAT_dom_sf"/>
</dbReference>
<dbReference type="EMBL" id="JACRWE010000002">
    <property type="protein sequence ID" value="MBC5996254.1"/>
    <property type="molecule type" value="Genomic_DNA"/>
</dbReference>
<keyword evidence="2" id="KW-0732">Signal</keyword>
<evidence type="ECO:0008006" key="5">
    <source>
        <dbReference type="Google" id="ProtNLM"/>
    </source>
</evidence>
<comment type="caution">
    <text evidence="3">The sequence shown here is derived from an EMBL/GenBank/DDBJ whole genome shotgun (WGS) entry which is preliminary data.</text>
</comment>
<evidence type="ECO:0000256" key="2">
    <source>
        <dbReference type="SAM" id="SignalP"/>
    </source>
</evidence>
<feature type="compositionally biased region" description="Acidic residues" evidence="1">
    <location>
        <begin position="392"/>
        <end position="426"/>
    </location>
</feature>
<accession>A0ABR7JMW8</accession>
<evidence type="ECO:0000313" key="3">
    <source>
        <dbReference type="EMBL" id="MBC5996254.1"/>
    </source>
</evidence>
<feature type="compositionally biased region" description="Basic and acidic residues" evidence="1">
    <location>
        <begin position="451"/>
        <end position="465"/>
    </location>
</feature>
<reference evidence="3 4" key="1">
    <citation type="submission" date="2020-08" db="EMBL/GenBank/DDBJ databases">
        <authorList>
            <person name="Liu C."/>
            <person name="Sun Q."/>
        </authorList>
    </citation>
    <scope>NUCLEOTIDE SEQUENCE [LARGE SCALE GENOMIC DNA]</scope>
    <source>
        <strain evidence="3 4">NSJ-18</strain>
    </source>
</reference>
<name>A0ABR7JMW8_9FIRM</name>